<protein>
    <submittedName>
        <fullName evidence="2">Uncharacterized protein</fullName>
    </submittedName>
</protein>
<organism evidence="2 3">
    <name type="scientific">Acinetobacter bouvetii</name>
    <dbReference type="NCBI Taxonomy" id="202951"/>
    <lineage>
        <taxon>Bacteria</taxon>
        <taxon>Pseudomonadati</taxon>
        <taxon>Pseudomonadota</taxon>
        <taxon>Gammaproteobacteria</taxon>
        <taxon>Moraxellales</taxon>
        <taxon>Moraxellaceae</taxon>
        <taxon>Acinetobacter</taxon>
    </lineage>
</organism>
<sequence length="125" mass="13746">MNLIMNCTALLAAATLLALTACSKAPDAQKAQAEKYPTVAEATKALNAESETIDHLIVRLGQASSEADEKKLSCVQIPEHYARMLAIIEANQHLMTASDQKIQQDFKTLALEQKRQFESNRLCKS</sequence>
<evidence type="ECO:0000313" key="3">
    <source>
        <dbReference type="Proteomes" id="UP000293483"/>
    </source>
</evidence>
<dbReference type="STRING" id="202951.GCA_001485025_02060"/>
<feature type="signal peptide" evidence="1">
    <location>
        <begin position="1"/>
        <end position="25"/>
    </location>
</feature>
<comment type="caution">
    <text evidence="2">The sequence shown here is derived from an EMBL/GenBank/DDBJ whole genome shotgun (WGS) entry which is preliminary data.</text>
</comment>
<keyword evidence="1" id="KW-0732">Signal</keyword>
<dbReference type="Proteomes" id="UP000293483">
    <property type="component" value="Unassembled WGS sequence"/>
</dbReference>
<name>A0A4Q7AYG0_9GAMM</name>
<feature type="chain" id="PRO_5020292099" evidence="1">
    <location>
        <begin position="26"/>
        <end position="125"/>
    </location>
</feature>
<accession>A0A4Q7AYG0</accession>
<dbReference type="AlphaFoldDB" id="A0A4Q7AYG0"/>
<proteinExistence type="predicted"/>
<evidence type="ECO:0000313" key="2">
    <source>
        <dbReference type="EMBL" id="RZG68398.1"/>
    </source>
</evidence>
<gene>
    <name evidence="2" type="ORF">EXE25_04910</name>
</gene>
<reference evidence="2 3" key="1">
    <citation type="submission" date="2019-02" db="EMBL/GenBank/DDBJ databases">
        <title>The Batch Genome Submission of Acinetobacter spp. strains.</title>
        <authorList>
            <person name="Qin J."/>
            <person name="Hu Y."/>
            <person name="Ye H."/>
            <person name="Wei L."/>
            <person name="Feng Y."/>
            <person name="Zong Z."/>
        </authorList>
    </citation>
    <scope>NUCLEOTIDE SEQUENCE [LARGE SCALE GENOMIC DNA]</scope>
    <source>
        <strain evidence="2 3">WCHABo060081</strain>
    </source>
</reference>
<dbReference type="RefSeq" id="WP_130144389.1">
    <property type="nucleotide sequence ID" value="NZ_SGSU01000004.1"/>
</dbReference>
<evidence type="ECO:0000256" key="1">
    <source>
        <dbReference type="SAM" id="SignalP"/>
    </source>
</evidence>
<dbReference type="EMBL" id="SGSU01000004">
    <property type="protein sequence ID" value="RZG68398.1"/>
    <property type="molecule type" value="Genomic_DNA"/>
</dbReference>